<dbReference type="AlphaFoldDB" id="A0A1Y2MH21"/>
<reference evidence="1 2" key="1">
    <citation type="journal article" date="2017" name="Genome Announc.">
        <title>Genome sequence of the saprophytic ascomycete Epicoccum nigrum ICMP 19927 strain isolated from New Zealand.</title>
        <authorList>
            <person name="Fokin M."/>
            <person name="Fleetwood D."/>
            <person name="Weir B.S."/>
            <person name="Villas-Boas S.G."/>
        </authorList>
    </citation>
    <scope>NUCLEOTIDE SEQUENCE [LARGE SCALE GENOMIC DNA]</scope>
    <source>
        <strain evidence="1 2">ICMP 19927</strain>
    </source>
</reference>
<evidence type="ECO:0000313" key="2">
    <source>
        <dbReference type="Proteomes" id="UP000193240"/>
    </source>
</evidence>
<evidence type="ECO:0000313" key="1">
    <source>
        <dbReference type="EMBL" id="OSS55089.1"/>
    </source>
</evidence>
<dbReference type="Proteomes" id="UP000193240">
    <property type="component" value="Unassembled WGS sequence"/>
</dbReference>
<gene>
    <name evidence="1" type="ORF">B5807_00671</name>
</gene>
<dbReference type="InParanoid" id="A0A1Y2MH21"/>
<dbReference type="OMA" id="AHDSHTL"/>
<dbReference type="STRING" id="105696.A0A1Y2MH21"/>
<keyword evidence="2" id="KW-1185">Reference proteome</keyword>
<proteinExistence type="predicted"/>
<sequence>MNMACWTRREVVQQANDSRSLYLASPTWFYSQYKRRPFAATAETFLAQVFFCQQVTYMRDPRIIFWTLKISKMDTSAGIATWLSFGVTAVGLGGLLSQASAINDKLDPFHSHRTPTYLGFWYGHQNKSSWWRVAKPPLYGPVLVVNLEHGFCGRQAVHLTRLPLFTPPGQAGWAVILTIFHTEGLHSLRSTSTSIVEAEKATECVHNREVEITKDSPYEARDRRTQWKFLERMQLVRYQTHACVSISRTSLMTMMVLTNARAAFSYSDAAGFRAGYASYNGQWYITWPIGQAAVVQFSPHDSHKKNTDVYPPSFTQRTDRCAQMVAGVIADPSGMQVAFCGRKPPGTYVLEYVVKGFPGAHGSRHLYNMLGGKVYEVDYIFARDSGPFNYVNGDYLQLKVPSKDSLDETTLLAPKREQEAIAQALDCLPWNHLSWSIHRGMRDILLAYSKPTMDRFRSQLAALLKQTVSSQPHLLERKGWESNFVRKSMGEMAASAVLLGKGNSGDLVRVVTDIIHALVDDWSMDQLDEVSFWRLPDEDKKFDLVGAVALTKVFIVEWSNEFDYQMYHDLPINLMFA</sequence>
<name>A0A1Y2MH21_EPING</name>
<dbReference type="EMBL" id="KZ107838">
    <property type="protein sequence ID" value="OSS55089.1"/>
    <property type="molecule type" value="Genomic_DNA"/>
</dbReference>
<accession>A0A1Y2MH21</accession>
<protein>
    <submittedName>
        <fullName evidence="1">Uncharacterized protein</fullName>
    </submittedName>
</protein>
<organism evidence="1 2">
    <name type="scientific">Epicoccum nigrum</name>
    <name type="common">Soil fungus</name>
    <name type="synonym">Epicoccum purpurascens</name>
    <dbReference type="NCBI Taxonomy" id="105696"/>
    <lineage>
        <taxon>Eukaryota</taxon>
        <taxon>Fungi</taxon>
        <taxon>Dikarya</taxon>
        <taxon>Ascomycota</taxon>
        <taxon>Pezizomycotina</taxon>
        <taxon>Dothideomycetes</taxon>
        <taxon>Pleosporomycetidae</taxon>
        <taxon>Pleosporales</taxon>
        <taxon>Pleosporineae</taxon>
        <taxon>Didymellaceae</taxon>
        <taxon>Epicoccum</taxon>
    </lineage>
</organism>